<dbReference type="InterPro" id="IPR036291">
    <property type="entry name" value="NAD(P)-bd_dom_sf"/>
</dbReference>
<protein>
    <recommendedName>
        <fullName evidence="5 13">Homoserine dehydrogenase</fullName>
        <shortName evidence="13">HDH</shortName>
        <ecNumber evidence="5 13">1.1.1.3</ecNumber>
    </recommendedName>
</protein>
<dbReference type="PROSITE" id="PS01042">
    <property type="entry name" value="HOMOSER_DHGENASE"/>
    <property type="match status" value="1"/>
</dbReference>
<dbReference type="HOGENOM" id="CLU_009116_0_0_6"/>
<comment type="pathway">
    <text evidence="2">Amino-acid biosynthesis; L-threonine biosynthesis; L-threonine from L-aspartate: step 3/5.</text>
</comment>
<organism evidence="19 20">
    <name type="scientific">Xanthomonas campestris pv. campestris (strain 8004)</name>
    <dbReference type="NCBI Taxonomy" id="314565"/>
    <lineage>
        <taxon>Bacteria</taxon>
        <taxon>Pseudomonadati</taxon>
        <taxon>Pseudomonadota</taxon>
        <taxon>Gammaproteobacteria</taxon>
        <taxon>Lysobacterales</taxon>
        <taxon>Lysobacteraceae</taxon>
        <taxon>Xanthomonas</taxon>
    </lineage>
</organism>
<comment type="cofactor">
    <cofactor evidence="1">
        <name>a metal cation</name>
        <dbReference type="ChEBI" id="CHEBI:25213"/>
    </cofactor>
</comment>
<keyword evidence="10 13" id="KW-0486">Methionine biosynthesis</keyword>
<dbReference type="Gene3D" id="3.30.360.10">
    <property type="entry name" value="Dihydrodipicolinate Reductase, domain 2"/>
    <property type="match status" value="1"/>
</dbReference>
<dbReference type="PIRSF" id="PIRSF036497">
    <property type="entry name" value="HDH_short"/>
    <property type="match status" value="1"/>
</dbReference>
<dbReference type="SUPFAM" id="SSF55347">
    <property type="entry name" value="Glyceraldehyde-3-phosphate dehydrogenase-like, C-terminal domain"/>
    <property type="match status" value="1"/>
</dbReference>
<dbReference type="InterPro" id="IPR005106">
    <property type="entry name" value="Asp/hSer_DH_NAD-bd"/>
</dbReference>
<evidence type="ECO:0000256" key="4">
    <source>
        <dbReference type="ARBA" id="ARBA00006753"/>
    </source>
</evidence>
<dbReference type="PANTHER" id="PTHR43070:SF5">
    <property type="entry name" value="HOMOSERINE DEHYDROGENASE"/>
    <property type="match status" value="1"/>
</dbReference>
<evidence type="ECO:0000256" key="11">
    <source>
        <dbReference type="ARBA" id="ARBA00048841"/>
    </source>
</evidence>
<feature type="domain" description="Aspartate/homoserine dehydrogenase NAD-binding" evidence="18">
    <location>
        <begin position="26"/>
        <end position="149"/>
    </location>
</feature>
<dbReference type="AlphaFoldDB" id="A0A0H2X718"/>
<keyword evidence="6 13" id="KW-0028">Amino-acid biosynthesis</keyword>
<comment type="catalytic activity">
    <reaction evidence="11">
        <text>L-homoserine + NADP(+) = L-aspartate 4-semialdehyde + NADPH + H(+)</text>
        <dbReference type="Rhea" id="RHEA:15761"/>
        <dbReference type="ChEBI" id="CHEBI:15378"/>
        <dbReference type="ChEBI" id="CHEBI:57476"/>
        <dbReference type="ChEBI" id="CHEBI:57783"/>
        <dbReference type="ChEBI" id="CHEBI:58349"/>
        <dbReference type="ChEBI" id="CHEBI:537519"/>
        <dbReference type="EC" id="1.1.1.3"/>
    </reaction>
    <physiologicalReaction direction="right-to-left" evidence="11">
        <dbReference type="Rhea" id="RHEA:15763"/>
    </physiologicalReaction>
</comment>
<evidence type="ECO:0000256" key="7">
    <source>
        <dbReference type="ARBA" id="ARBA00022697"/>
    </source>
</evidence>
<name>A0A0H2X718_XANC8</name>
<comment type="similarity">
    <text evidence="4 13 16">Belongs to the homoserine dehydrogenase family.</text>
</comment>
<feature type="active site" description="Proton donor" evidence="14">
    <location>
        <position position="230"/>
    </location>
</feature>
<dbReference type="GO" id="GO:0009089">
    <property type="term" value="P:lysine biosynthetic process via diaminopimelate"/>
    <property type="evidence" value="ECO:0007669"/>
    <property type="project" value="UniProtKB-ARBA"/>
</dbReference>
<evidence type="ECO:0000256" key="10">
    <source>
        <dbReference type="ARBA" id="ARBA00023167"/>
    </source>
</evidence>
<sequence>MSTVLPVSRRAPVAAVTPTPRLALLGTGTVGRAFVTRYTALQQRQLRLPRFDWLANSRIAHDCGAGAEQALQLANAAPRGRAELQPWAETTALRAGDVLVDATASDVVADWHVEWLTRGVHVVTANKLGQGTALSRAQDLYAARHASGAYYGDSATVGAGLPLLSSVRALVAGGDQIHSIEGVLSGSLAWLFHRYDGSTPFSACVREAMAAGYTEPDPRIDLSGEDVRRKLLILARAAGQPLEAEQVHVESLVPAALASVAPEAVDAHLETLDALVQTRWQQARAAGRCLRFVGRVDGHGASVGLRELALDHPLAGGAGTDNRVAISSDRYRDQPLLIQGPGAGAEVTAAALLDDVLRIVAG</sequence>
<evidence type="ECO:0000256" key="8">
    <source>
        <dbReference type="ARBA" id="ARBA00022857"/>
    </source>
</evidence>
<dbReference type="Pfam" id="PF03447">
    <property type="entry name" value="NAD_binding_3"/>
    <property type="match status" value="1"/>
</dbReference>
<dbReference type="KEGG" id="xcb:XC_1253"/>
<dbReference type="GO" id="GO:0009086">
    <property type="term" value="P:methionine biosynthetic process"/>
    <property type="evidence" value="ECO:0007669"/>
    <property type="project" value="UniProtKB-KW"/>
</dbReference>
<dbReference type="UniPathway" id="UPA00050">
    <property type="reaction ID" value="UER00063"/>
</dbReference>
<dbReference type="InterPro" id="IPR011147">
    <property type="entry name" value="Bifunc_Aspkin/hSer_DH"/>
</dbReference>
<evidence type="ECO:0000256" key="12">
    <source>
        <dbReference type="ARBA" id="ARBA00049031"/>
    </source>
</evidence>
<evidence type="ECO:0000259" key="18">
    <source>
        <dbReference type="Pfam" id="PF03447"/>
    </source>
</evidence>
<dbReference type="PANTHER" id="PTHR43070">
    <property type="match status" value="1"/>
</dbReference>
<dbReference type="UniPathway" id="UPA00051">
    <property type="reaction ID" value="UER00465"/>
</dbReference>
<feature type="binding site" evidence="15">
    <location>
        <position position="127"/>
    </location>
    <ligand>
        <name>NADPH</name>
        <dbReference type="ChEBI" id="CHEBI:57783"/>
    </ligand>
</feature>
<dbReference type="GO" id="GO:0050661">
    <property type="term" value="F:NADP binding"/>
    <property type="evidence" value="ECO:0007669"/>
    <property type="project" value="InterPro"/>
</dbReference>
<dbReference type="EC" id="1.1.1.3" evidence="5 13"/>
<dbReference type="GO" id="GO:0009090">
    <property type="term" value="P:homoserine biosynthetic process"/>
    <property type="evidence" value="ECO:0007669"/>
    <property type="project" value="UniProtKB-ARBA"/>
</dbReference>
<gene>
    <name evidence="19" type="ordered locus">XC_1253</name>
</gene>
<keyword evidence="7 13" id="KW-0791">Threonine biosynthesis</keyword>
<dbReference type="SUPFAM" id="SSF51735">
    <property type="entry name" value="NAD(P)-binding Rossmann-fold domains"/>
    <property type="match status" value="1"/>
</dbReference>
<evidence type="ECO:0000313" key="20">
    <source>
        <dbReference type="Proteomes" id="UP000000420"/>
    </source>
</evidence>
<feature type="binding site" evidence="15">
    <location>
        <begin position="26"/>
        <end position="31"/>
    </location>
    <ligand>
        <name>NADP(+)</name>
        <dbReference type="ChEBI" id="CHEBI:58349"/>
    </ligand>
</feature>
<evidence type="ECO:0000256" key="14">
    <source>
        <dbReference type="PIRSR" id="PIRSR036497-1"/>
    </source>
</evidence>
<evidence type="ECO:0000256" key="6">
    <source>
        <dbReference type="ARBA" id="ARBA00022605"/>
    </source>
</evidence>
<dbReference type="InterPro" id="IPR022697">
    <property type="entry name" value="HDH_short"/>
</dbReference>
<dbReference type="Gene3D" id="3.40.50.720">
    <property type="entry name" value="NAD(P)-binding Rossmann-like Domain"/>
    <property type="match status" value="1"/>
</dbReference>
<dbReference type="Pfam" id="PF00742">
    <property type="entry name" value="Homoserine_dh"/>
    <property type="match status" value="1"/>
</dbReference>
<evidence type="ECO:0000256" key="2">
    <source>
        <dbReference type="ARBA" id="ARBA00005056"/>
    </source>
</evidence>
<evidence type="ECO:0000256" key="1">
    <source>
        <dbReference type="ARBA" id="ARBA00001920"/>
    </source>
</evidence>
<dbReference type="GO" id="GO:0004412">
    <property type="term" value="F:homoserine dehydrogenase activity"/>
    <property type="evidence" value="ECO:0007669"/>
    <property type="project" value="UniProtKB-EC"/>
</dbReference>
<evidence type="ECO:0000256" key="13">
    <source>
        <dbReference type="PIRNR" id="PIRNR036497"/>
    </source>
</evidence>
<dbReference type="EMBL" id="CP000050">
    <property type="protein sequence ID" value="AAY48322.1"/>
    <property type="molecule type" value="Genomic_DNA"/>
</dbReference>
<evidence type="ECO:0000256" key="15">
    <source>
        <dbReference type="PIRSR" id="PIRSR036497-2"/>
    </source>
</evidence>
<dbReference type="InterPro" id="IPR001342">
    <property type="entry name" value="HDH_cat"/>
</dbReference>
<comment type="catalytic activity">
    <reaction evidence="12">
        <text>L-homoserine + NAD(+) = L-aspartate 4-semialdehyde + NADH + H(+)</text>
        <dbReference type="Rhea" id="RHEA:15757"/>
        <dbReference type="ChEBI" id="CHEBI:15378"/>
        <dbReference type="ChEBI" id="CHEBI:57476"/>
        <dbReference type="ChEBI" id="CHEBI:57540"/>
        <dbReference type="ChEBI" id="CHEBI:57945"/>
        <dbReference type="ChEBI" id="CHEBI:537519"/>
        <dbReference type="EC" id="1.1.1.3"/>
    </reaction>
    <physiologicalReaction direction="right-to-left" evidence="12">
        <dbReference type="Rhea" id="RHEA:15759"/>
    </physiologicalReaction>
</comment>
<keyword evidence="8 13" id="KW-0521">NADP</keyword>
<accession>A0A0H2X718</accession>
<evidence type="ECO:0000313" key="19">
    <source>
        <dbReference type="EMBL" id="AAY48322.1"/>
    </source>
</evidence>
<evidence type="ECO:0000256" key="16">
    <source>
        <dbReference type="RuleBase" id="RU004171"/>
    </source>
</evidence>
<feature type="domain" description="Homoserine dehydrogenase catalytic" evidence="17">
    <location>
        <begin position="162"/>
        <end position="357"/>
    </location>
</feature>
<dbReference type="FunFam" id="3.30.360.10:FF:000006">
    <property type="entry name" value="Bifunctional aspartokinase/homoserine dehydrogenase"/>
    <property type="match status" value="1"/>
</dbReference>
<dbReference type="RefSeq" id="WP_043877730.1">
    <property type="nucleotide sequence ID" value="NC_007086.1"/>
</dbReference>
<dbReference type="Proteomes" id="UP000000420">
    <property type="component" value="Chromosome"/>
</dbReference>
<evidence type="ECO:0000259" key="17">
    <source>
        <dbReference type="Pfam" id="PF00742"/>
    </source>
</evidence>
<feature type="binding site" evidence="15">
    <location>
        <position position="215"/>
    </location>
    <ligand>
        <name>L-homoserine</name>
        <dbReference type="ChEBI" id="CHEBI:57476"/>
    </ligand>
</feature>
<dbReference type="GO" id="GO:0009088">
    <property type="term" value="P:threonine biosynthetic process"/>
    <property type="evidence" value="ECO:0007669"/>
    <property type="project" value="UniProtKB-UniPathway"/>
</dbReference>
<evidence type="ECO:0000256" key="3">
    <source>
        <dbReference type="ARBA" id="ARBA00005062"/>
    </source>
</evidence>
<keyword evidence="9 13" id="KW-0560">Oxidoreductase</keyword>
<comment type="pathway">
    <text evidence="3">Amino-acid biosynthesis; L-methionine biosynthesis via de novo pathway; L-homoserine from L-aspartate: step 3/3.</text>
</comment>
<proteinExistence type="inferred from homology"/>
<reference evidence="19 20" key="1">
    <citation type="journal article" date="2005" name="Genome Res.">
        <title>Comparative and functional genomic analyses of the pathogenicity of phytopathogen Xanthomonas campestris pv. campestris.</title>
        <authorList>
            <person name="Qian W."/>
            <person name="Jia Y."/>
            <person name="Ren S.X."/>
            <person name="He Y.Q."/>
            <person name="Feng J.X."/>
            <person name="Lu L.F."/>
            <person name="Sun Q."/>
            <person name="Ying G."/>
            <person name="Tang D.J."/>
            <person name="Tang H."/>
            <person name="Wu W."/>
            <person name="Hao P."/>
            <person name="Wang L."/>
            <person name="Jiang B.L."/>
            <person name="Zeng S."/>
            <person name="Gu W.Y."/>
            <person name="Lu G."/>
            <person name="Rong L."/>
            <person name="Tian Y."/>
            <person name="Yao Z."/>
            <person name="Fu G."/>
            <person name="Chen B."/>
            <person name="Fang R."/>
            <person name="Qiang B."/>
            <person name="Chen Z."/>
            <person name="Zhao G.P."/>
            <person name="Tang J.L."/>
            <person name="He C."/>
        </authorList>
    </citation>
    <scope>NUCLEOTIDE SEQUENCE [LARGE SCALE GENOMIC DNA]</scope>
    <source>
        <strain evidence="19 20">8004</strain>
    </source>
</reference>
<evidence type="ECO:0000256" key="5">
    <source>
        <dbReference type="ARBA" id="ARBA00013213"/>
    </source>
</evidence>
<dbReference type="InterPro" id="IPR019811">
    <property type="entry name" value="HDH_CS"/>
</dbReference>
<evidence type="ECO:0000256" key="9">
    <source>
        <dbReference type="ARBA" id="ARBA00023002"/>
    </source>
</evidence>
<feature type="binding site" evidence="15">
    <location>
        <position position="103"/>
    </location>
    <ligand>
        <name>NADPH</name>
        <dbReference type="ChEBI" id="CHEBI:57783"/>
    </ligand>
</feature>